<evidence type="ECO:0000313" key="2">
    <source>
        <dbReference type="EMBL" id="GGD62659.1"/>
    </source>
</evidence>
<evidence type="ECO:0000256" key="1">
    <source>
        <dbReference type="ARBA" id="ARBA00022729"/>
    </source>
</evidence>
<keyword evidence="1" id="KW-0732">Signal</keyword>
<evidence type="ECO:0000313" key="3">
    <source>
        <dbReference type="Proteomes" id="UP000629365"/>
    </source>
</evidence>
<keyword evidence="3" id="KW-1185">Reference proteome</keyword>
<dbReference type="InterPro" id="IPR029050">
    <property type="entry name" value="Immunoprotect_excell_Ig-like"/>
</dbReference>
<protein>
    <submittedName>
        <fullName evidence="2">Uncharacterized protein</fullName>
    </submittedName>
</protein>
<comment type="caution">
    <text evidence="2">The sequence shown here is derived from an EMBL/GenBank/DDBJ whole genome shotgun (WGS) entry which is preliminary data.</text>
</comment>
<proteinExistence type="predicted"/>
<name>A0ABQ1R969_9MICO</name>
<sequence>MAGLVTIVALGGLGRSEATPTLLTAGDEVRMPLYAVTVLDAALTDEVEEESFSAEPGETLVIVTVQLENLTDRPIGVGLAADKVESHLIGLSNPLLSLTGMTPTERPRVWRGDGSAGPVFLQPGVPSEVTLAWTAPDAVFADGIVELDVYEAVESHGQILISADHINWRRGDLTARITVDTKDGR</sequence>
<organism evidence="2 3">
    <name type="scientific">Microbacterium murale</name>
    <dbReference type="NCBI Taxonomy" id="1081040"/>
    <lineage>
        <taxon>Bacteria</taxon>
        <taxon>Bacillati</taxon>
        <taxon>Actinomycetota</taxon>
        <taxon>Actinomycetes</taxon>
        <taxon>Micrococcales</taxon>
        <taxon>Microbacteriaceae</taxon>
        <taxon>Microbacterium</taxon>
    </lineage>
</organism>
<dbReference type="EMBL" id="BMCM01000001">
    <property type="protein sequence ID" value="GGD62659.1"/>
    <property type="molecule type" value="Genomic_DNA"/>
</dbReference>
<gene>
    <name evidence="2" type="ORF">GCM10007269_02280</name>
</gene>
<dbReference type="Proteomes" id="UP000629365">
    <property type="component" value="Unassembled WGS sequence"/>
</dbReference>
<reference evidence="3" key="1">
    <citation type="journal article" date="2019" name="Int. J. Syst. Evol. Microbiol.">
        <title>The Global Catalogue of Microorganisms (GCM) 10K type strain sequencing project: providing services to taxonomists for standard genome sequencing and annotation.</title>
        <authorList>
            <consortium name="The Broad Institute Genomics Platform"/>
            <consortium name="The Broad Institute Genome Sequencing Center for Infectious Disease"/>
            <person name="Wu L."/>
            <person name="Ma J."/>
        </authorList>
    </citation>
    <scope>NUCLEOTIDE SEQUENCE [LARGE SCALE GENOMIC DNA]</scope>
    <source>
        <strain evidence="3">CCM 7640</strain>
    </source>
</reference>
<accession>A0ABQ1R969</accession>
<dbReference type="Gene3D" id="2.60.40.1240">
    <property type="match status" value="1"/>
</dbReference>